<feature type="signal peptide" evidence="1">
    <location>
        <begin position="1"/>
        <end position="28"/>
    </location>
</feature>
<evidence type="ECO:0000313" key="3">
    <source>
        <dbReference type="Proteomes" id="UP000184391"/>
    </source>
</evidence>
<reference evidence="3" key="1">
    <citation type="submission" date="2016-12" db="EMBL/GenBank/DDBJ databases">
        <authorList>
            <person name="Varghese N."/>
            <person name="Submissions S."/>
        </authorList>
    </citation>
    <scope>NUCLEOTIDE SEQUENCE [LARGE SCALE GENOMIC DNA]</scope>
    <source>
        <strain evidence="3">DSM 11032</strain>
    </source>
</reference>
<protein>
    <submittedName>
        <fullName evidence="2">Uncharacterized protein</fullName>
    </submittedName>
</protein>
<keyword evidence="3" id="KW-1185">Reference proteome</keyword>
<evidence type="ECO:0000256" key="1">
    <source>
        <dbReference type="SAM" id="SignalP"/>
    </source>
</evidence>
<evidence type="ECO:0000313" key="2">
    <source>
        <dbReference type="EMBL" id="SHN51044.1"/>
    </source>
</evidence>
<organism evidence="2 3">
    <name type="scientific">Erythrobacter sanguineus</name>
    <dbReference type="NCBI Taxonomy" id="198312"/>
    <lineage>
        <taxon>Bacteria</taxon>
        <taxon>Pseudomonadati</taxon>
        <taxon>Pseudomonadota</taxon>
        <taxon>Alphaproteobacteria</taxon>
        <taxon>Sphingomonadales</taxon>
        <taxon>Erythrobacteraceae</taxon>
        <taxon>Erythrobacter/Porphyrobacter group</taxon>
        <taxon>Erythrobacter</taxon>
    </lineage>
</organism>
<name>A0A1M7RY22_9SPHN</name>
<dbReference type="Proteomes" id="UP000184391">
    <property type="component" value="Unassembled WGS sequence"/>
</dbReference>
<dbReference type="EMBL" id="FRDF01000003">
    <property type="protein sequence ID" value="SHN51044.1"/>
    <property type="molecule type" value="Genomic_DNA"/>
</dbReference>
<dbReference type="OrthoDB" id="9973741at2"/>
<keyword evidence="1" id="KW-0732">Signal</keyword>
<gene>
    <name evidence="2" type="ORF">SAMN02745193_00589</name>
</gene>
<feature type="chain" id="PRO_5012161436" evidence="1">
    <location>
        <begin position="29"/>
        <end position="261"/>
    </location>
</feature>
<accession>A0A1M7RY22</accession>
<sequence length="261" mass="28081">MTFTSTFKTVSAMACAFAALTVAPVVQAKDQYNFNFNSAQGQTVSWNKGVQYVDGITPETVVRVINSKDQLPDNQTTFRVIVLNTSEASIFVSPENIWIEDADGGRFTMLSAEELEGRHRRDVKRRQALAVFAGAMAAGSANGQTSGSFNYSGTTSNGTSFSGFGTYSAYDPVLAMHEQIAAAEQSQATFNAIQVRQLAGIEALNGMLRQTTLQPGEVTSGILAFDPPRKLRKAMGRGPVTIVVKVGLSEHRFAAKLAELP</sequence>
<proteinExistence type="predicted"/>
<dbReference type="AlphaFoldDB" id="A0A1M7RY22"/>
<dbReference type="RefSeq" id="WP_143150245.1">
    <property type="nucleotide sequence ID" value="NZ_FRDF01000003.1"/>
</dbReference>